<evidence type="ECO:0000313" key="1">
    <source>
        <dbReference type="EMBL" id="AAZ80616.1"/>
    </source>
</evidence>
<evidence type="ECO:0000313" key="2">
    <source>
        <dbReference type="Proteomes" id="UP000115582"/>
    </source>
</evidence>
<dbReference type="Proteomes" id="UP000115582">
    <property type="component" value="Segment"/>
</dbReference>
<accession>Q2FAK0</accession>
<protein>
    <submittedName>
        <fullName evidence="1">Rh113</fullName>
    </submittedName>
</protein>
<dbReference type="EMBL" id="DQ120516">
    <property type="protein sequence ID" value="AAZ80616.1"/>
    <property type="molecule type" value="Genomic_DNA"/>
</dbReference>
<proteinExistence type="predicted"/>
<organismHost>
    <name type="scientific">Macaca mulatta</name>
    <name type="common">Rhesus macaque</name>
    <dbReference type="NCBI Taxonomy" id="9544"/>
</organismHost>
<name>Q2FAK0_RHCM6</name>
<reference evidence="1 2" key="1">
    <citation type="journal article" date="2006" name="J. Virol.">
        <title>Genomic sequence of rhesus cytomegalovirus 180.92: insights into the coding potential of rhesus cytomegalovirus.</title>
        <authorList>
            <person name="Rivailler P."/>
            <person name="Kaur A."/>
            <person name="Johnson R.P."/>
            <person name="Wang F."/>
        </authorList>
    </citation>
    <scope>NUCLEOTIDE SEQUENCE [LARGE SCALE GENOMIC DNA]</scope>
    <source>
        <strain evidence="1">CMV 180.92</strain>
    </source>
</reference>
<sequence length="148" mass="16307">MKRLRTQNGKSVSVMCPQIRFGVAIHHDVMIAVLPSEMNEAFCFGSIFLKAFQINLNFILAYFSNVRHVCVRYRANELAGCIHRAQRHLLTIENKRCSVINAVGCVSTLISAPHQTGGSESGVPFFVINLLYHGVGDRGAALVTFSLA</sequence>
<organism evidence="1 2">
    <name type="scientific">Rhesus cytomegalovirus (strain 68-1)</name>
    <name type="common">RhCMV</name>
    <dbReference type="NCBI Taxonomy" id="47929"/>
    <lineage>
        <taxon>Viruses</taxon>
        <taxon>Duplodnaviria</taxon>
        <taxon>Heunggongvirae</taxon>
        <taxon>Peploviricota</taxon>
        <taxon>Herviviricetes</taxon>
        <taxon>Herpesvirales</taxon>
        <taxon>Orthoherpesviridae</taxon>
        <taxon>Betaherpesvirinae</taxon>
        <taxon>Cytomegalovirus</taxon>
        <taxon>Cytomegalovirus macacinebeta3</taxon>
    </lineage>
</organism>